<dbReference type="Proteomes" id="UP000789342">
    <property type="component" value="Unassembled WGS sequence"/>
</dbReference>
<feature type="region of interest" description="Disordered" evidence="1">
    <location>
        <begin position="139"/>
        <end position="217"/>
    </location>
</feature>
<reference evidence="2" key="1">
    <citation type="submission" date="2021-06" db="EMBL/GenBank/DDBJ databases">
        <authorList>
            <person name="Kallberg Y."/>
            <person name="Tangrot J."/>
            <person name="Rosling A."/>
        </authorList>
    </citation>
    <scope>NUCLEOTIDE SEQUENCE</scope>
    <source>
        <strain evidence="2">CL551</strain>
    </source>
</reference>
<feature type="compositionally biased region" description="Low complexity" evidence="1">
    <location>
        <begin position="165"/>
        <end position="183"/>
    </location>
</feature>
<dbReference type="EMBL" id="CAJVPV010009287">
    <property type="protein sequence ID" value="CAG8640020.1"/>
    <property type="molecule type" value="Genomic_DNA"/>
</dbReference>
<keyword evidence="3" id="KW-1185">Reference proteome</keyword>
<evidence type="ECO:0000313" key="2">
    <source>
        <dbReference type="EMBL" id="CAG8640020.1"/>
    </source>
</evidence>
<protein>
    <submittedName>
        <fullName evidence="2">17140_t:CDS:1</fullName>
    </submittedName>
</protein>
<feature type="non-terminal residue" evidence="2">
    <location>
        <position position="217"/>
    </location>
</feature>
<feature type="compositionally biased region" description="Low complexity" evidence="1">
    <location>
        <begin position="141"/>
        <end position="158"/>
    </location>
</feature>
<evidence type="ECO:0000313" key="3">
    <source>
        <dbReference type="Proteomes" id="UP000789342"/>
    </source>
</evidence>
<dbReference type="AlphaFoldDB" id="A0A9N9DIX1"/>
<accession>A0A9N9DIX1</accession>
<sequence>MNYLESETASMEDRTKVALTLNTNISVETQIPSFRRTTMQNVRQSWVSTRPPSIPEAESMNIQPTAILEKNMPTAKSRLSIIIQKGTPKKVVSARRDSGFLGSPTAVNESYDLENYVDALSSPQSLLLNRPISNISSSTCSELSDFSHSPSSSLVSGSIGTNNQDNSSISDNMSMSSTSPTPSLVRHRYSVPTESESTSPRQDDATPRRASMPFLSH</sequence>
<evidence type="ECO:0000256" key="1">
    <source>
        <dbReference type="SAM" id="MobiDB-lite"/>
    </source>
</evidence>
<proteinExistence type="predicted"/>
<gene>
    <name evidence="2" type="ORF">AMORRO_LOCUS9477</name>
</gene>
<name>A0A9N9DIX1_9GLOM</name>
<comment type="caution">
    <text evidence="2">The sequence shown here is derived from an EMBL/GenBank/DDBJ whole genome shotgun (WGS) entry which is preliminary data.</text>
</comment>
<organism evidence="2 3">
    <name type="scientific">Acaulospora morrowiae</name>
    <dbReference type="NCBI Taxonomy" id="94023"/>
    <lineage>
        <taxon>Eukaryota</taxon>
        <taxon>Fungi</taxon>
        <taxon>Fungi incertae sedis</taxon>
        <taxon>Mucoromycota</taxon>
        <taxon>Glomeromycotina</taxon>
        <taxon>Glomeromycetes</taxon>
        <taxon>Diversisporales</taxon>
        <taxon>Acaulosporaceae</taxon>
        <taxon>Acaulospora</taxon>
    </lineage>
</organism>